<accession>A0A453GAE5</accession>
<reference evidence="2" key="4">
    <citation type="submission" date="2019-03" db="UniProtKB">
        <authorList>
            <consortium name="EnsemblPlants"/>
        </authorList>
    </citation>
    <scope>IDENTIFICATION</scope>
</reference>
<proteinExistence type="predicted"/>
<feature type="chain" id="PRO_5019429530" description="Reverse transcriptase zinc-binding domain-containing protein" evidence="1">
    <location>
        <begin position="17"/>
        <end position="135"/>
    </location>
</feature>
<sequence>MNVAVMLRWVWQILRGEGGLWLQLLQAKYLWGEPLLACSRLGGSQFWRSIQKIKEDICLGISFSIGNGDGTQFLLDPWVGTEPLRVSFPGLFSICTNPLLLVSAASRSRQWNIRFRRTFGQLEHDEWTNLRAALP</sequence>
<keyword evidence="1" id="KW-0732">Signal</keyword>
<dbReference type="AlphaFoldDB" id="A0A453GAE5"/>
<dbReference type="Proteomes" id="UP000015105">
    <property type="component" value="Chromosome 3D"/>
</dbReference>
<evidence type="ECO:0000313" key="3">
    <source>
        <dbReference type="Proteomes" id="UP000015105"/>
    </source>
</evidence>
<dbReference type="PANTHER" id="PTHR36617">
    <property type="entry name" value="PROTEIN, PUTATIVE-RELATED"/>
    <property type="match status" value="1"/>
</dbReference>
<reference evidence="3" key="1">
    <citation type="journal article" date="2014" name="Science">
        <title>Ancient hybridizations among the ancestral genomes of bread wheat.</title>
        <authorList>
            <consortium name="International Wheat Genome Sequencing Consortium,"/>
            <person name="Marcussen T."/>
            <person name="Sandve S.R."/>
            <person name="Heier L."/>
            <person name="Spannagl M."/>
            <person name="Pfeifer M."/>
            <person name="Jakobsen K.S."/>
            <person name="Wulff B.B."/>
            <person name="Steuernagel B."/>
            <person name="Mayer K.F."/>
            <person name="Olsen O.A."/>
        </authorList>
    </citation>
    <scope>NUCLEOTIDE SEQUENCE [LARGE SCALE GENOMIC DNA]</scope>
    <source>
        <strain evidence="3">cv. AL8/78</strain>
    </source>
</reference>
<reference evidence="2" key="5">
    <citation type="journal article" date="2021" name="G3 (Bethesda)">
        <title>Aegilops tauschii genome assembly Aet v5.0 features greater sequence contiguity and improved annotation.</title>
        <authorList>
            <person name="Wang L."/>
            <person name="Zhu T."/>
            <person name="Rodriguez J.C."/>
            <person name="Deal K.R."/>
            <person name="Dubcovsky J."/>
            <person name="McGuire P.E."/>
            <person name="Lux T."/>
            <person name="Spannagl M."/>
            <person name="Mayer K.F.X."/>
            <person name="Baldrich P."/>
            <person name="Meyers B.C."/>
            <person name="Huo N."/>
            <person name="Gu Y.Q."/>
            <person name="Zhou H."/>
            <person name="Devos K.M."/>
            <person name="Bennetzen J.L."/>
            <person name="Unver T."/>
            <person name="Budak H."/>
            <person name="Gulick P.J."/>
            <person name="Galiba G."/>
            <person name="Kalapos B."/>
            <person name="Nelson D.R."/>
            <person name="Li P."/>
            <person name="You F.M."/>
            <person name="Luo M.C."/>
            <person name="Dvorak J."/>
        </authorList>
    </citation>
    <scope>NUCLEOTIDE SEQUENCE [LARGE SCALE GENOMIC DNA]</scope>
    <source>
        <strain evidence="2">cv. AL8/78</strain>
    </source>
</reference>
<organism evidence="2 3">
    <name type="scientific">Aegilops tauschii subsp. strangulata</name>
    <name type="common">Goatgrass</name>
    <dbReference type="NCBI Taxonomy" id="200361"/>
    <lineage>
        <taxon>Eukaryota</taxon>
        <taxon>Viridiplantae</taxon>
        <taxon>Streptophyta</taxon>
        <taxon>Embryophyta</taxon>
        <taxon>Tracheophyta</taxon>
        <taxon>Spermatophyta</taxon>
        <taxon>Magnoliopsida</taxon>
        <taxon>Liliopsida</taxon>
        <taxon>Poales</taxon>
        <taxon>Poaceae</taxon>
        <taxon>BOP clade</taxon>
        <taxon>Pooideae</taxon>
        <taxon>Triticodae</taxon>
        <taxon>Triticeae</taxon>
        <taxon>Triticinae</taxon>
        <taxon>Aegilops</taxon>
    </lineage>
</organism>
<feature type="signal peptide" evidence="1">
    <location>
        <begin position="1"/>
        <end position="16"/>
    </location>
</feature>
<keyword evidence="3" id="KW-1185">Reference proteome</keyword>
<dbReference type="PANTHER" id="PTHR36617:SF7">
    <property type="entry name" value="OS01G0823550 PROTEIN"/>
    <property type="match status" value="1"/>
</dbReference>
<name>A0A453GAE5_AEGTS</name>
<evidence type="ECO:0008006" key="4">
    <source>
        <dbReference type="Google" id="ProtNLM"/>
    </source>
</evidence>
<reference evidence="2" key="3">
    <citation type="journal article" date="2017" name="Nature">
        <title>Genome sequence of the progenitor of the wheat D genome Aegilops tauschii.</title>
        <authorList>
            <person name="Luo M.C."/>
            <person name="Gu Y.Q."/>
            <person name="Puiu D."/>
            <person name="Wang H."/>
            <person name="Twardziok S.O."/>
            <person name="Deal K.R."/>
            <person name="Huo N."/>
            <person name="Zhu T."/>
            <person name="Wang L."/>
            <person name="Wang Y."/>
            <person name="McGuire P.E."/>
            <person name="Liu S."/>
            <person name="Long H."/>
            <person name="Ramasamy R.K."/>
            <person name="Rodriguez J.C."/>
            <person name="Van S.L."/>
            <person name="Yuan L."/>
            <person name="Wang Z."/>
            <person name="Xia Z."/>
            <person name="Xiao L."/>
            <person name="Anderson O.D."/>
            <person name="Ouyang S."/>
            <person name="Liang Y."/>
            <person name="Zimin A.V."/>
            <person name="Pertea G."/>
            <person name="Qi P."/>
            <person name="Bennetzen J.L."/>
            <person name="Dai X."/>
            <person name="Dawson M.W."/>
            <person name="Muller H.G."/>
            <person name="Kugler K."/>
            <person name="Rivarola-Duarte L."/>
            <person name="Spannagl M."/>
            <person name="Mayer K.F.X."/>
            <person name="Lu F.H."/>
            <person name="Bevan M.W."/>
            <person name="Leroy P."/>
            <person name="Li P."/>
            <person name="You F.M."/>
            <person name="Sun Q."/>
            <person name="Liu Z."/>
            <person name="Lyons E."/>
            <person name="Wicker T."/>
            <person name="Salzberg S.L."/>
            <person name="Devos K.M."/>
            <person name="Dvorak J."/>
        </authorList>
    </citation>
    <scope>NUCLEOTIDE SEQUENCE [LARGE SCALE GENOMIC DNA]</scope>
    <source>
        <strain evidence="2">cv. AL8/78</strain>
    </source>
</reference>
<protein>
    <recommendedName>
        <fullName evidence="4">Reverse transcriptase zinc-binding domain-containing protein</fullName>
    </recommendedName>
</protein>
<dbReference type="EnsemblPlants" id="AET3Gv20938100.1">
    <property type="protein sequence ID" value="AET3Gv20938100.1"/>
    <property type="gene ID" value="AET3Gv20938100"/>
</dbReference>
<reference evidence="3" key="2">
    <citation type="journal article" date="2017" name="Nat. Plants">
        <title>The Aegilops tauschii genome reveals multiple impacts of transposons.</title>
        <authorList>
            <person name="Zhao G."/>
            <person name="Zou C."/>
            <person name="Li K."/>
            <person name="Wang K."/>
            <person name="Li T."/>
            <person name="Gao L."/>
            <person name="Zhang X."/>
            <person name="Wang H."/>
            <person name="Yang Z."/>
            <person name="Liu X."/>
            <person name="Jiang W."/>
            <person name="Mao L."/>
            <person name="Kong X."/>
            <person name="Jiao Y."/>
            <person name="Jia J."/>
        </authorList>
    </citation>
    <scope>NUCLEOTIDE SEQUENCE [LARGE SCALE GENOMIC DNA]</scope>
    <source>
        <strain evidence="3">cv. AL8/78</strain>
    </source>
</reference>
<dbReference type="Gramene" id="AET3Gv20938100.1">
    <property type="protein sequence ID" value="AET3Gv20938100.1"/>
    <property type="gene ID" value="AET3Gv20938100"/>
</dbReference>
<evidence type="ECO:0000256" key="1">
    <source>
        <dbReference type="SAM" id="SignalP"/>
    </source>
</evidence>
<evidence type="ECO:0000313" key="2">
    <source>
        <dbReference type="EnsemblPlants" id="AET3Gv20938100.1"/>
    </source>
</evidence>